<dbReference type="Pfam" id="PF00041">
    <property type="entry name" value="fn3"/>
    <property type="match status" value="1"/>
</dbReference>
<dbReference type="InterPro" id="IPR013783">
    <property type="entry name" value="Ig-like_fold"/>
</dbReference>
<evidence type="ECO:0000313" key="3">
    <source>
        <dbReference type="Proteomes" id="UP001166674"/>
    </source>
</evidence>
<evidence type="ECO:0000313" key="2">
    <source>
        <dbReference type="EMBL" id="MBZ3873329.1"/>
    </source>
</evidence>
<sequence length="284" mass="31771">MGFGLQYMAVPIDHMGQTTEHMGLSMECMMPIGMGASLECMSLECMGAKSLEHMGLERMGSNILGHMGLTMGPALSAGIECMDLLMGDGGGTSFDHTIKMEHGNFGGSFTGSFGRARGHAPGVARKAYQILVRNLPFDFTWNMLKAISCASGRVFVSWNRKTSVVVQWDRLKHEEFLLGYYVDYCVAGTNLWELCNHKPIGYNRFVVHGLTTGEQYVFCIKAVNAVGTSKNSQEFEVMKVQVVLRMHTMSLVALPFHQKRHRHFDQSYHNIQTRHLLDEYVSKS</sequence>
<dbReference type="Gene3D" id="2.60.40.10">
    <property type="entry name" value="Immunoglobulins"/>
    <property type="match status" value="1"/>
</dbReference>
<proteinExistence type="predicted"/>
<dbReference type="InterPro" id="IPR003961">
    <property type="entry name" value="FN3_dom"/>
</dbReference>
<gene>
    <name evidence="2" type="ORF">SUZIE_122395</name>
</gene>
<dbReference type="AlphaFoldDB" id="A0AA41STF2"/>
<organism evidence="2 3">
    <name type="scientific">Sciurus carolinensis</name>
    <name type="common">Eastern gray squirrel</name>
    <dbReference type="NCBI Taxonomy" id="30640"/>
    <lineage>
        <taxon>Eukaryota</taxon>
        <taxon>Metazoa</taxon>
        <taxon>Chordata</taxon>
        <taxon>Craniata</taxon>
        <taxon>Vertebrata</taxon>
        <taxon>Euteleostomi</taxon>
        <taxon>Mammalia</taxon>
        <taxon>Eutheria</taxon>
        <taxon>Euarchontoglires</taxon>
        <taxon>Glires</taxon>
        <taxon>Rodentia</taxon>
        <taxon>Sciuromorpha</taxon>
        <taxon>Sciuridae</taxon>
        <taxon>Sciurinae</taxon>
        <taxon>Sciurini</taxon>
        <taxon>Sciurus</taxon>
    </lineage>
</organism>
<dbReference type="SUPFAM" id="SSF49265">
    <property type="entry name" value="Fibronectin type III"/>
    <property type="match status" value="1"/>
</dbReference>
<dbReference type="CDD" id="cd00063">
    <property type="entry name" value="FN3"/>
    <property type="match status" value="1"/>
</dbReference>
<protein>
    <submittedName>
        <fullName evidence="2">Myomesin-2</fullName>
    </submittedName>
</protein>
<reference evidence="2" key="1">
    <citation type="submission" date="2020-03" db="EMBL/GenBank/DDBJ databases">
        <title>Studies in the Genomics of Life Span.</title>
        <authorList>
            <person name="Glass D."/>
        </authorList>
    </citation>
    <scope>NUCLEOTIDE SEQUENCE</scope>
    <source>
        <strain evidence="2">SUZIE</strain>
        <tissue evidence="2">Muscle</tissue>
    </source>
</reference>
<dbReference type="InterPro" id="IPR036116">
    <property type="entry name" value="FN3_sf"/>
</dbReference>
<dbReference type="PROSITE" id="PS50853">
    <property type="entry name" value="FN3"/>
    <property type="match status" value="1"/>
</dbReference>
<dbReference type="SMART" id="SM00060">
    <property type="entry name" value="FN3"/>
    <property type="match status" value="1"/>
</dbReference>
<name>A0AA41STF2_SCICA</name>
<keyword evidence="3" id="KW-1185">Reference proteome</keyword>
<evidence type="ECO:0000259" key="1">
    <source>
        <dbReference type="PROSITE" id="PS50853"/>
    </source>
</evidence>
<accession>A0AA41STF2</accession>
<dbReference type="EMBL" id="JAATJV010201899">
    <property type="protein sequence ID" value="MBZ3873329.1"/>
    <property type="molecule type" value="Genomic_DNA"/>
</dbReference>
<dbReference type="Proteomes" id="UP001166674">
    <property type="component" value="Unassembled WGS sequence"/>
</dbReference>
<comment type="caution">
    <text evidence="2">The sequence shown here is derived from an EMBL/GenBank/DDBJ whole genome shotgun (WGS) entry which is preliminary data.</text>
</comment>
<feature type="domain" description="Fibronectin type-III" evidence="1">
    <location>
        <begin position="150"/>
        <end position="243"/>
    </location>
</feature>